<dbReference type="InterPro" id="IPR044730">
    <property type="entry name" value="RNase_H-like_dom_plant"/>
</dbReference>
<dbReference type="GO" id="GO:0004523">
    <property type="term" value="F:RNA-DNA hybrid ribonuclease activity"/>
    <property type="evidence" value="ECO:0007669"/>
    <property type="project" value="InterPro"/>
</dbReference>
<dbReference type="GO" id="GO:0003676">
    <property type="term" value="F:nucleic acid binding"/>
    <property type="evidence" value="ECO:0007669"/>
    <property type="project" value="InterPro"/>
</dbReference>
<keyword evidence="3" id="KW-1185">Reference proteome</keyword>
<dbReference type="Pfam" id="PF00078">
    <property type="entry name" value="RVT_1"/>
    <property type="match status" value="1"/>
</dbReference>
<protein>
    <submittedName>
        <fullName evidence="2">Ribonuclease H protein</fullName>
    </submittedName>
</protein>
<gene>
    <name evidence="2" type="ORF">A2U01_0000462</name>
</gene>
<dbReference type="InterPro" id="IPR043502">
    <property type="entry name" value="DNA/RNA_pol_sf"/>
</dbReference>
<dbReference type="Pfam" id="PF13966">
    <property type="entry name" value="zf-RVT"/>
    <property type="match status" value="1"/>
</dbReference>
<evidence type="ECO:0000313" key="3">
    <source>
        <dbReference type="Proteomes" id="UP000265520"/>
    </source>
</evidence>
<dbReference type="Pfam" id="PF13456">
    <property type="entry name" value="RVT_3"/>
    <property type="match status" value="1"/>
</dbReference>
<dbReference type="InterPro" id="IPR002156">
    <property type="entry name" value="RNaseH_domain"/>
</dbReference>
<dbReference type="Proteomes" id="UP000265520">
    <property type="component" value="Unassembled WGS sequence"/>
</dbReference>
<dbReference type="SUPFAM" id="SSF56672">
    <property type="entry name" value="DNA/RNA polymerases"/>
    <property type="match status" value="1"/>
</dbReference>
<evidence type="ECO:0000313" key="2">
    <source>
        <dbReference type="EMBL" id="MCH79708.1"/>
    </source>
</evidence>
<dbReference type="CDD" id="cd01650">
    <property type="entry name" value="RT_nLTR_like"/>
    <property type="match status" value="1"/>
</dbReference>
<feature type="non-terminal residue" evidence="2">
    <location>
        <position position="958"/>
    </location>
</feature>
<comment type="caution">
    <text evidence="2">The sequence shown here is derived from an EMBL/GenBank/DDBJ whole genome shotgun (WGS) entry which is preliminary data.</text>
</comment>
<dbReference type="PANTHER" id="PTHR33116:SF86">
    <property type="entry name" value="REVERSE TRANSCRIPTASE DOMAIN-CONTAINING PROTEIN"/>
    <property type="match status" value="1"/>
</dbReference>
<dbReference type="EMBL" id="LXQA010000302">
    <property type="protein sequence ID" value="MCH79708.1"/>
    <property type="molecule type" value="Genomic_DNA"/>
</dbReference>
<sequence>MAKKSKPYRYEQIWSRDVSHINIVKDSWNSRQGSTNQKLKTVLGDLHKWGNLRFGVIPKRIKTLQGELQNLNANNGSVAQIKEKELELDDILECEEMWWGQRSRALWLQHGDKNTKYFHMKANIRRTKNAIEEIKDSQGHVYHDESKIEQVVQGKISTVMHQMLSEDFTEIEVLQAIKDMKSLVAPGPDGLPALFYHNYWDIIGNGNDVTNMINHPTTPSDFRPISLCNVTLKIITKTLANRIKLILPEVISPNQSAFISGRLITDNTIIASDIFHYLSHTNRKSGYVGIKTDMAKAYDRVEWDFLEATLTVMGFPETMVQTIMKCVTTVTFSILINGHPSMEFQPQRGLRQGDPLSPYLFIICADVLSGLITRAQNNHSIHGVKIALGAPEISHLLFADDSLMFCRASTDEVSILSNIIHTYQGASGQPVNLNKSEMVFSKGTTEETKRDISRLLPMQILDHFSKYLGMPTFVGRSKARVFNYIQDKIWKKLKGWKERNLSFAGRGILIKVVAQAIPTYIMSSFLIPKGVCAQMEKAICNFWWGSTTDHRKIHWINWHKICKQKNHGGMGFRDMRAFNEGCYWTIGSGEGVDIWQDNWIHQKGNSSTWSRKPEEHTNYKTVHDVMDTNHNGRNEALIHQLFIPFEAQKILQIPITDKSQPDILTWDGTMDGNYYVKSGYQALMSWSNSSTNGPKNSSKSSDDIWKMLWQLSVPPKHSHFIWRALNNALSVKANLFKKGVRCDPMCPRCFNQVETTHHALFDCVWAKLVWFASPLTINLNNCQFTNLYDWVGKDLPPYDVCSTAIAQLQEFQSHCIEKQPMHRAPPSGLLRRSDGSTVGAATRMHQGSDDVVLGEAFGLNDAMDMVEKLGITSVIFETDSQIIVNAVNKHCMRKNWGLIVQRCIRFILSNPNSQISWVNRNKNRVAHTLALWAEMEPNMDWPNSYPPLVFPTISKKIW</sequence>
<dbReference type="PANTHER" id="PTHR33116">
    <property type="entry name" value="REVERSE TRANSCRIPTASE ZINC-BINDING DOMAIN-CONTAINING PROTEIN-RELATED-RELATED"/>
    <property type="match status" value="1"/>
</dbReference>
<dbReference type="InterPro" id="IPR000477">
    <property type="entry name" value="RT_dom"/>
</dbReference>
<dbReference type="SUPFAM" id="SSF53098">
    <property type="entry name" value="Ribonuclease H-like"/>
    <property type="match status" value="1"/>
</dbReference>
<accession>A0A392LXQ5</accession>
<proteinExistence type="predicted"/>
<dbReference type="InterPro" id="IPR036397">
    <property type="entry name" value="RNaseH_sf"/>
</dbReference>
<name>A0A392LXQ5_9FABA</name>
<dbReference type="PROSITE" id="PS50878">
    <property type="entry name" value="RT_POL"/>
    <property type="match status" value="1"/>
</dbReference>
<dbReference type="AlphaFoldDB" id="A0A392LXQ5"/>
<dbReference type="InterPro" id="IPR026960">
    <property type="entry name" value="RVT-Znf"/>
</dbReference>
<organism evidence="2 3">
    <name type="scientific">Trifolium medium</name>
    <dbReference type="NCBI Taxonomy" id="97028"/>
    <lineage>
        <taxon>Eukaryota</taxon>
        <taxon>Viridiplantae</taxon>
        <taxon>Streptophyta</taxon>
        <taxon>Embryophyta</taxon>
        <taxon>Tracheophyta</taxon>
        <taxon>Spermatophyta</taxon>
        <taxon>Magnoliopsida</taxon>
        <taxon>eudicotyledons</taxon>
        <taxon>Gunneridae</taxon>
        <taxon>Pentapetalae</taxon>
        <taxon>rosids</taxon>
        <taxon>fabids</taxon>
        <taxon>Fabales</taxon>
        <taxon>Fabaceae</taxon>
        <taxon>Papilionoideae</taxon>
        <taxon>50 kb inversion clade</taxon>
        <taxon>NPAAA clade</taxon>
        <taxon>Hologalegina</taxon>
        <taxon>IRL clade</taxon>
        <taxon>Trifolieae</taxon>
        <taxon>Trifolium</taxon>
    </lineage>
</organism>
<dbReference type="Gene3D" id="3.30.420.10">
    <property type="entry name" value="Ribonuclease H-like superfamily/Ribonuclease H"/>
    <property type="match status" value="1"/>
</dbReference>
<dbReference type="CDD" id="cd06222">
    <property type="entry name" value="RNase_H_like"/>
    <property type="match status" value="1"/>
</dbReference>
<reference evidence="2 3" key="1">
    <citation type="journal article" date="2018" name="Front. Plant Sci.">
        <title>Red Clover (Trifolium pratense) and Zigzag Clover (T. medium) - A Picture of Genomic Similarities and Differences.</title>
        <authorList>
            <person name="Dluhosova J."/>
            <person name="Istvanek J."/>
            <person name="Nedelnik J."/>
            <person name="Repkova J."/>
        </authorList>
    </citation>
    <scope>NUCLEOTIDE SEQUENCE [LARGE SCALE GENOMIC DNA]</scope>
    <source>
        <strain evidence="3">cv. 10/8</strain>
        <tissue evidence="2">Leaf</tissue>
    </source>
</reference>
<dbReference type="InterPro" id="IPR012337">
    <property type="entry name" value="RNaseH-like_sf"/>
</dbReference>
<feature type="domain" description="Reverse transcriptase" evidence="1">
    <location>
        <begin position="194"/>
        <end position="472"/>
    </location>
</feature>
<evidence type="ECO:0000259" key="1">
    <source>
        <dbReference type="PROSITE" id="PS50878"/>
    </source>
</evidence>